<comment type="similarity">
    <text evidence="2">Belongs to the apolipoprotein C3 family.</text>
</comment>
<dbReference type="GO" id="GO:0034361">
    <property type="term" value="C:very-low-density lipoprotein particle"/>
    <property type="evidence" value="ECO:0007669"/>
    <property type="project" value="UniProtKB-KW"/>
</dbReference>
<dbReference type="GO" id="GO:0055102">
    <property type="term" value="F:lipase inhibitor activity"/>
    <property type="evidence" value="ECO:0007669"/>
    <property type="project" value="TreeGrafter"/>
</dbReference>
<evidence type="ECO:0000256" key="4">
    <source>
        <dbReference type="ARBA" id="ARBA00022448"/>
    </source>
</evidence>
<evidence type="ECO:0000256" key="13">
    <source>
        <dbReference type="ARBA" id="ARBA00045699"/>
    </source>
</evidence>
<evidence type="ECO:0000256" key="7">
    <source>
        <dbReference type="ARBA" id="ARBA00022729"/>
    </source>
</evidence>
<dbReference type="PANTHER" id="PTHR14225:SF0">
    <property type="entry name" value="APOLIPOPROTEIN C-III"/>
    <property type="match status" value="1"/>
</dbReference>
<evidence type="ECO:0000256" key="14">
    <source>
        <dbReference type="SAM" id="SignalP"/>
    </source>
</evidence>
<dbReference type="GO" id="GO:0070653">
    <property type="term" value="F:high-density lipoprotein particle receptor binding"/>
    <property type="evidence" value="ECO:0007669"/>
    <property type="project" value="TreeGrafter"/>
</dbReference>
<keyword evidence="10" id="KW-0443">Lipid metabolism</keyword>
<dbReference type="GO" id="GO:0034363">
    <property type="term" value="C:intermediate-density lipoprotein particle"/>
    <property type="evidence" value="ECO:0007669"/>
    <property type="project" value="TreeGrafter"/>
</dbReference>
<organism evidence="15 16">
    <name type="scientific">Bos indicus x Bos taurus</name>
    <name type="common">Hybrid cattle</name>
    <dbReference type="NCBI Taxonomy" id="30522"/>
    <lineage>
        <taxon>Eukaryota</taxon>
        <taxon>Metazoa</taxon>
        <taxon>Chordata</taxon>
        <taxon>Craniata</taxon>
        <taxon>Vertebrata</taxon>
        <taxon>Euteleostomi</taxon>
        <taxon>Mammalia</taxon>
        <taxon>Eutheria</taxon>
        <taxon>Laurasiatheria</taxon>
        <taxon>Artiodactyla</taxon>
        <taxon>Ruminantia</taxon>
        <taxon>Pecora</taxon>
        <taxon>Bovidae</taxon>
        <taxon>Bovinae</taxon>
        <taxon>Bos</taxon>
    </lineage>
</organism>
<gene>
    <name evidence="15" type="primary">LOC113905817</name>
</gene>
<proteinExistence type="inferred from homology"/>
<evidence type="ECO:0000256" key="6">
    <source>
        <dbReference type="ARBA" id="ARBA00022525"/>
    </source>
</evidence>
<keyword evidence="6" id="KW-0964">Secreted</keyword>
<keyword evidence="4" id="KW-0813">Transport</keyword>
<evidence type="ECO:0000256" key="11">
    <source>
        <dbReference type="ARBA" id="ARBA00023313"/>
    </source>
</evidence>
<reference evidence="15 16" key="1">
    <citation type="submission" date="2018-11" db="EMBL/GenBank/DDBJ databases">
        <title>Haplotype-resolved cattle genomes.</title>
        <authorList>
            <person name="Low W.Y."/>
            <person name="Tearle R."/>
            <person name="Bickhart D.M."/>
            <person name="Rosen B.D."/>
            <person name="Koren S."/>
            <person name="Rhie A."/>
            <person name="Hiendleder S."/>
            <person name="Phillippy A.M."/>
            <person name="Smith T.P.L."/>
            <person name="Williams J.L."/>
        </authorList>
    </citation>
    <scope>NUCLEOTIDE SEQUENCE [LARGE SCALE GENOMIC DNA]</scope>
</reference>
<comment type="subcellular location">
    <subcellularLocation>
        <location evidence="1">Secreted</location>
    </subcellularLocation>
</comment>
<keyword evidence="11" id="KW-0850">VLDL</keyword>
<keyword evidence="7 14" id="KW-0732">Signal</keyword>
<dbReference type="GeneTree" id="ENSGT01150000290337"/>
<name>A0A4W2GU43_BOBOX</name>
<feature type="chain" id="PRO_5021370968" description="Apolipoprotein C-III" evidence="14">
    <location>
        <begin position="24"/>
        <end position="149"/>
    </location>
</feature>
<dbReference type="InterPro" id="IPR008403">
    <property type="entry name" value="Apo-CIII"/>
</dbReference>
<dbReference type="GO" id="GO:0070328">
    <property type="term" value="P:triglyceride homeostasis"/>
    <property type="evidence" value="ECO:0007669"/>
    <property type="project" value="TreeGrafter"/>
</dbReference>
<protein>
    <recommendedName>
        <fullName evidence="3">Apolipoprotein C-III</fullName>
    </recommendedName>
    <alternativeName>
        <fullName evidence="12">Apolipoprotein C3</fullName>
    </alternativeName>
</protein>
<dbReference type="GO" id="GO:0042627">
    <property type="term" value="C:chylomicron"/>
    <property type="evidence" value="ECO:0007669"/>
    <property type="project" value="UniProtKB-KW"/>
</dbReference>
<evidence type="ECO:0000256" key="9">
    <source>
        <dbReference type="ARBA" id="ARBA00023055"/>
    </source>
</evidence>
<dbReference type="Proteomes" id="UP000429181">
    <property type="component" value="Chromosome 15"/>
</dbReference>
<dbReference type="GO" id="GO:0005543">
    <property type="term" value="F:phospholipid binding"/>
    <property type="evidence" value="ECO:0007669"/>
    <property type="project" value="TreeGrafter"/>
</dbReference>
<dbReference type="PANTHER" id="PTHR14225">
    <property type="entry name" value="APOLIPOPROTEIN C-III"/>
    <property type="match status" value="1"/>
</dbReference>
<feature type="signal peptide" evidence="14">
    <location>
        <begin position="1"/>
        <end position="23"/>
    </location>
</feature>
<dbReference type="GO" id="GO:0016042">
    <property type="term" value="P:lipid catabolic process"/>
    <property type="evidence" value="ECO:0007669"/>
    <property type="project" value="UniProtKB-KW"/>
</dbReference>
<evidence type="ECO:0000313" key="15">
    <source>
        <dbReference type="Ensembl" id="ENSBIXP00005020855.1"/>
    </source>
</evidence>
<dbReference type="GO" id="GO:0006869">
    <property type="term" value="P:lipid transport"/>
    <property type="evidence" value="ECO:0007669"/>
    <property type="project" value="UniProtKB-KW"/>
</dbReference>
<dbReference type="GO" id="GO:0010987">
    <property type="term" value="P:negative regulation of high-density lipoprotein particle clearance"/>
    <property type="evidence" value="ECO:0007669"/>
    <property type="project" value="TreeGrafter"/>
</dbReference>
<dbReference type="GO" id="GO:0010916">
    <property type="term" value="P:negative regulation of very-low-density lipoprotein particle clearance"/>
    <property type="evidence" value="ECO:0007669"/>
    <property type="project" value="TreeGrafter"/>
</dbReference>
<keyword evidence="8" id="KW-0442">Lipid degradation</keyword>
<evidence type="ECO:0000256" key="10">
    <source>
        <dbReference type="ARBA" id="ARBA00023098"/>
    </source>
</evidence>
<evidence type="ECO:0000256" key="2">
    <source>
        <dbReference type="ARBA" id="ARBA00011008"/>
    </source>
</evidence>
<evidence type="ECO:0000256" key="3">
    <source>
        <dbReference type="ARBA" id="ARBA00015570"/>
    </source>
</evidence>
<accession>A0A4W2GU43</accession>
<reference evidence="15" key="2">
    <citation type="submission" date="2025-08" db="UniProtKB">
        <authorList>
            <consortium name="Ensembl"/>
        </authorList>
    </citation>
    <scope>IDENTIFICATION</scope>
</reference>
<dbReference type="InterPro" id="IPR038195">
    <property type="entry name" value="Apo_CIII_sf"/>
</dbReference>
<keyword evidence="5" id="KW-0162">Chylomicron</keyword>
<evidence type="ECO:0000313" key="16">
    <source>
        <dbReference type="Proteomes" id="UP000429181"/>
    </source>
</evidence>
<evidence type="ECO:0000256" key="5">
    <source>
        <dbReference type="ARBA" id="ARBA00022513"/>
    </source>
</evidence>
<comment type="function">
    <text evidence="13">Component of triglyceride-rich very low density lipoproteins (VLDL) and high density lipoproteins (HDL) in plasma. Plays a multifaceted role in triglyceride homeostasis. Intracellularly, promotes hepatic very low density lipoprotein 1 (VLDL1) assembly and secretion; extracellularly, attenuates hydrolysis and clearance of triglyceride-rich lipoproteins (TRLs). Impairs the lipolysis of TRLs by inhibiting lipoprotein lipase and the hepatic uptake of TRLs by remnant receptors. Formed of several curved helices connected via semiflexible hinges, so that it can wrap tightly around the curved micelle surface and easily adapt to the different diameters of its natural binding partners.</text>
</comment>
<evidence type="ECO:0000256" key="12">
    <source>
        <dbReference type="ARBA" id="ARBA00031173"/>
    </source>
</evidence>
<evidence type="ECO:0000256" key="1">
    <source>
        <dbReference type="ARBA" id="ARBA00004613"/>
    </source>
</evidence>
<sequence>MQPRLLLLAAFLALLVLPEATKAEEGSLLDKMQGYVKEATKTAKDALSSVQESQVAQQASLCSERLKRMHSECLINLQGSHLCLRFGPVCVLEDLDSGSQLCRGWNMSTWVCLLPCLRFLPIMGLIISTSQESICSFTDNQVSVKGTNL</sequence>
<dbReference type="Pfam" id="PF05778">
    <property type="entry name" value="Apo-CIII"/>
    <property type="match status" value="1"/>
</dbReference>
<dbReference type="GO" id="GO:0042157">
    <property type="term" value="P:lipoprotein metabolic process"/>
    <property type="evidence" value="ECO:0007669"/>
    <property type="project" value="InterPro"/>
</dbReference>
<dbReference type="AlphaFoldDB" id="A0A4W2GU43"/>
<dbReference type="GO" id="GO:0034366">
    <property type="term" value="C:spherical high-density lipoprotein particle"/>
    <property type="evidence" value="ECO:0007669"/>
    <property type="project" value="TreeGrafter"/>
</dbReference>
<dbReference type="GO" id="GO:0042632">
    <property type="term" value="P:cholesterol homeostasis"/>
    <property type="evidence" value="ECO:0007669"/>
    <property type="project" value="TreeGrafter"/>
</dbReference>
<dbReference type="GO" id="GO:0010989">
    <property type="term" value="P:negative regulation of low-density lipoprotein particle clearance"/>
    <property type="evidence" value="ECO:0007669"/>
    <property type="project" value="TreeGrafter"/>
</dbReference>
<dbReference type="GO" id="GO:0010897">
    <property type="term" value="P:negative regulation of triglyceride catabolic process"/>
    <property type="evidence" value="ECO:0007669"/>
    <property type="project" value="TreeGrafter"/>
</dbReference>
<dbReference type="Ensembl" id="ENSBIXT00005034383.1">
    <property type="protein sequence ID" value="ENSBIXP00005020855.1"/>
    <property type="gene ID" value="ENSBIXG00005023865.1"/>
</dbReference>
<keyword evidence="9" id="KW-0445">Lipid transport</keyword>
<evidence type="ECO:0000256" key="8">
    <source>
        <dbReference type="ARBA" id="ARBA00022963"/>
    </source>
</evidence>
<dbReference type="Gene3D" id="6.10.90.10">
    <property type="entry name" value="Apolipoprotein CIII"/>
    <property type="match status" value="1"/>
</dbReference>